<feature type="transmembrane region" description="Helical" evidence="1">
    <location>
        <begin position="126"/>
        <end position="153"/>
    </location>
</feature>
<feature type="transmembrane region" description="Helical" evidence="1">
    <location>
        <begin position="218"/>
        <end position="247"/>
    </location>
</feature>
<feature type="domain" description="GP-PDE" evidence="2">
    <location>
        <begin position="355"/>
        <end position="587"/>
    </location>
</feature>
<feature type="transmembrane region" description="Helical" evidence="1">
    <location>
        <begin position="320"/>
        <end position="341"/>
    </location>
</feature>
<dbReference type="AlphaFoldDB" id="A0A0M1LHH3"/>
<reference evidence="5 6" key="1">
    <citation type="submission" date="2019-04" db="EMBL/GenBank/DDBJ databases">
        <title>Genome sequencing of Clostridium botulinum Groups I-IV and Clostridium butyricum.</title>
        <authorList>
            <person name="Brunt J."/>
            <person name="Van Vliet A.H.M."/>
            <person name="Stringer S.C."/>
            <person name="Carter A.T."/>
            <person name="Peck M.W."/>
        </authorList>
    </citation>
    <scope>NUCLEOTIDE SEQUENCE [LARGE SCALE GENOMIC DNA]</scope>
    <source>
        <strain evidence="3 6">1605</strain>
        <strain evidence="4 5">CB-K-33E</strain>
    </source>
</reference>
<dbReference type="InterPro" id="IPR030395">
    <property type="entry name" value="GP_PDE_dom"/>
</dbReference>
<dbReference type="PANTHER" id="PTHR46211:SF8">
    <property type="entry name" value="PHOSPHODIESTERASE"/>
    <property type="match status" value="1"/>
</dbReference>
<dbReference type="InterPro" id="IPR018476">
    <property type="entry name" value="GlyceroP-diester-Pdiesterase_M"/>
</dbReference>
<dbReference type="Gene3D" id="3.20.20.190">
    <property type="entry name" value="Phosphatidylinositol (PI) phosphodiesterase"/>
    <property type="match status" value="1"/>
</dbReference>
<keyword evidence="1" id="KW-0472">Membrane</keyword>
<dbReference type="CDD" id="cd08579">
    <property type="entry name" value="GDPD_memb_like"/>
    <property type="match status" value="1"/>
</dbReference>
<dbReference type="PROSITE" id="PS51704">
    <property type="entry name" value="GP_PDE"/>
    <property type="match status" value="1"/>
</dbReference>
<proteinExistence type="predicted"/>
<dbReference type="Pfam" id="PF03009">
    <property type="entry name" value="GDPD"/>
    <property type="match status" value="1"/>
</dbReference>
<dbReference type="PANTHER" id="PTHR46211">
    <property type="entry name" value="GLYCEROPHOSPHORYL DIESTER PHOSPHODIESTERASE"/>
    <property type="match status" value="1"/>
</dbReference>
<dbReference type="InterPro" id="IPR017946">
    <property type="entry name" value="PLC-like_Pdiesterase_TIM-brl"/>
</dbReference>
<dbReference type="SUPFAM" id="SSF51695">
    <property type="entry name" value="PLC-like phosphodiesterases"/>
    <property type="match status" value="1"/>
</dbReference>
<dbReference type="Proteomes" id="UP000476820">
    <property type="component" value="Unassembled WGS sequence"/>
</dbReference>
<evidence type="ECO:0000313" key="4">
    <source>
        <dbReference type="EMBL" id="NFN33837.1"/>
    </source>
</evidence>
<keyword evidence="1" id="KW-0812">Transmembrane</keyword>
<gene>
    <name evidence="3" type="ORF">FC774_12470</name>
    <name evidence="4" type="ORF">FDB51_01575</name>
</gene>
<accession>A0A0M1LHH3</accession>
<feature type="transmembrane region" description="Helical" evidence="1">
    <location>
        <begin position="70"/>
        <end position="95"/>
    </location>
</feature>
<comment type="caution">
    <text evidence="4">The sequence shown here is derived from an EMBL/GenBank/DDBJ whole genome shotgun (WGS) entry which is preliminary data.</text>
</comment>
<dbReference type="RefSeq" id="WP_053341585.1">
    <property type="nucleotide sequence ID" value="NZ_LFPA01000042.1"/>
</dbReference>
<evidence type="ECO:0000313" key="5">
    <source>
        <dbReference type="Proteomes" id="UP000473681"/>
    </source>
</evidence>
<keyword evidence="1" id="KW-1133">Transmembrane helix</keyword>
<feature type="transmembrane region" description="Helical" evidence="1">
    <location>
        <begin position="259"/>
        <end position="292"/>
    </location>
</feature>
<organism evidence="4 5">
    <name type="scientific">Clostridium botulinum</name>
    <dbReference type="NCBI Taxonomy" id="1491"/>
    <lineage>
        <taxon>Bacteria</taxon>
        <taxon>Bacillati</taxon>
        <taxon>Bacillota</taxon>
        <taxon>Clostridia</taxon>
        <taxon>Eubacteriales</taxon>
        <taxon>Clostridiaceae</taxon>
        <taxon>Clostridium</taxon>
    </lineage>
</organism>
<dbReference type="OrthoDB" id="384721at2"/>
<dbReference type="GO" id="GO:0006629">
    <property type="term" value="P:lipid metabolic process"/>
    <property type="evidence" value="ECO:0007669"/>
    <property type="project" value="InterPro"/>
</dbReference>
<evidence type="ECO:0000259" key="2">
    <source>
        <dbReference type="PROSITE" id="PS51704"/>
    </source>
</evidence>
<feature type="transmembrane region" description="Helical" evidence="1">
    <location>
        <begin position="165"/>
        <end position="183"/>
    </location>
</feature>
<evidence type="ECO:0000256" key="1">
    <source>
        <dbReference type="SAM" id="Phobius"/>
    </source>
</evidence>
<dbReference type="GO" id="GO:0008081">
    <property type="term" value="F:phosphoric diester hydrolase activity"/>
    <property type="evidence" value="ECO:0007669"/>
    <property type="project" value="InterPro"/>
</dbReference>
<evidence type="ECO:0000313" key="6">
    <source>
        <dbReference type="Proteomes" id="UP000476820"/>
    </source>
</evidence>
<dbReference type="Pfam" id="PF10110">
    <property type="entry name" value="GPDPase_memb"/>
    <property type="match status" value="1"/>
</dbReference>
<feature type="transmembrane region" description="Helical" evidence="1">
    <location>
        <begin position="25"/>
        <end position="50"/>
    </location>
</feature>
<evidence type="ECO:0000313" key="3">
    <source>
        <dbReference type="EMBL" id="NFF88673.1"/>
    </source>
</evidence>
<dbReference type="EMBL" id="SWVK01000002">
    <property type="protein sequence ID" value="NFN33837.1"/>
    <property type="molecule type" value="Genomic_DNA"/>
</dbReference>
<name>A0A0M1LHH3_CLOBO</name>
<protein>
    <submittedName>
        <fullName evidence="4">Glycerophosphodiester phosphodiesterase</fullName>
    </submittedName>
</protein>
<dbReference type="Proteomes" id="UP000473681">
    <property type="component" value="Unassembled WGS sequence"/>
</dbReference>
<dbReference type="EMBL" id="SWOV01000036">
    <property type="protein sequence ID" value="NFF88673.1"/>
    <property type="molecule type" value="Genomic_DNA"/>
</dbReference>
<sequence length="608" mass="69610">MIKNGFRQVLNLLKFNITTMVKFELIYKILSTLVFIPLAVLLLDFSMSITGYSYLTIENIGSYISNPKSLLIFIILILLLTFFSMIDISAVIYIIDSSKQGKHITLKQVINFAYQNSRRVFRRKNFFIALFVLLILPVMNIGMTSGLITYIAIPEFIMDFITANRFLSITWLLLMSGIVIFTVRRLYCFHYFTLEGCQFDEAKKRSCQLQKGHWLSDFFTLLILQVMCFILFFVVMGILIALIIFFATIFDVQSVFYSIILGIISFISIVTLIIYLCLTVPISFSCISILYYNHKNRIGEKIATIDDSEVLKKHSLKFKIITGLLVISCVGIISTFSYLVFNNQLDLNIEYITLTEVSAHRGASINYPENTMKAFEMAVEQNADWIELDVQLTSDGIPVVMHDSNLYRITGVNKNIWEVTYNDIKDLDCSSWFSSEFAGERISTLGEVLDFAKKEHIKLNIELKPTGYEKDFEKIVIDTINQKNFKNSCVVTSQEYSTLQRIKEYDQEIKTIYVMSIALGDITELTEADGFSVEASFITPRLVSMVHNSGKKIFAWTVNTRENMDKMIEMNVDNIVTDNIALAKAAVYESRSGNLVRNYILTIIKLFG</sequence>